<protein>
    <recommendedName>
        <fullName evidence="2">PPM-type phosphatase domain-containing protein</fullName>
    </recommendedName>
</protein>
<feature type="compositionally biased region" description="Basic and acidic residues" evidence="1">
    <location>
        <begin position="381"/>
        <end position="395"/>
    </location>
</feature>
<feature type="region of interest" description="Disordered" evidence="1">
    <location>
        <begin position="246"/>
        <end position="349"/>
    </location>
</feature>
<feature type="region of interest" description="Disordered" evidence="1">
    <location>
        <begin position="362"/>
        <end position="418"/>
    </location>
</feature>
<feature type="compositionally biased region" description="Polar residues" evidence="1">
    <location>
        <begin position="301"/>
        <end position="319"/>
    </location>
</feature>
<sequence length="418" mass="46115">MCVESEFCPAGTELESFFVGVFDGHNGARCSKFLAKEVFPTWREAAQHGLEDEIITRMFKDVDKKWLDMAAIEGWKDGSTGICAVLSHGELVVANVGDSRAILCEDGKTLPLSTDHKPTSPKEAERIERNGGRVIGGRLQAALDVSRSFGDIEFKKEKYLTSEPELTRHALSAESEFVVVSSDGLYEVFTNEEVIDWIRKGLKTKETQLSHLAHELIEEAIDRGAADNVSIVIVKFEKSFKRYLKKQHKSRSSSKKTSSLLPHSPKGISLRTSGKVPIHSLHPEIPPAMVRSAEPRKPSPLKTSGKNKIYSKSATNSSLPSPTHTPTQNSPTPSPASSPTTARSFHFSPDSSCSIMHKLVEPYLEDQKKKSKSKLKKKEKVVKIDKDTQIHDKLSKGPHSSQSTSLRTSGRSILTKSG</sequence>
<dbReference type="InterPro" id="IPR015655">
    <property type="entry name" value="PP2C"/>
</dbReference>
<dbReference type="Pfam" id="PF00481">
    <property type="entry name" value="PP2C"/>
    <property type="match status" value="1"/>
</dbReference>
<dbReference type="PROSITE" id="PS51746">
    <property type="entry name" value="PPM_2"/>
    <property type="match status" value="1"/>
</dbReference>
<dbReference type="InterPro" id="IPR036457">
    <property type="entry name" value="PPM-type-like_dom_sf"/>
</dbReference>
<evidence type="ECO:0000313" key="3">
    <source>
        <dbReference type="EMBL" id="NDV31927.1"/>
    </source>
</evidence>
<feature type="domain" description="PPM-type phosphatase" evidence="2">
    <location>
        <begin position="1"/>
        <end position="236"/>
    </location>
</feature>
<dbReference type="PANTHER" id="PTHR13832:SF827">
    <property type="entry name" value="PROTEIN PHOSPHATASE 1L"/>
    <property type="match status" value="1"/>
</dbReference>
<dbReference type="SUPFAM" id="SSF81606">
    <property type="entry name" value="PP2C-like"/>
    <property type="match status" value="1"/>
</dbReference>
<evidence type="ECO:0000256" key="1">
    <source>
        <dbReference type="SAM" id="MobiDB-lite"/>
    </source>
</evidence>
<feature type="compositionally biased region" description="Polar residues" evidence="1">
    <location>
        <begin position="398"/>
        <end position="418"/>
    </location>
</feature>
<dbReference type="Gene3D" id="3.60.40.10">
    <property type="entry name" value="PPM-type phosphatase domain"/>
    <property type="match status" value="1"/>
</dbReference>
<organism evidence="3">
    <name type="scientific">Arcella intermedia</name>
    <dbReference type="NCBI Taxonomy" id="1963864"/>
    <lineage>
        <taxon>Eukaryota</taxon>
        <taxon>Amoebozoa</taxon>
        <taxon>Tubulinea</taxon>
        <taxon>Elardia</taxon>
        <taxon>Arcellinida</taxon>
        <taxon>Sphaerothecina</taxon>
        <taxon>Arcellidae</taxon>
        <taxon>Arcella</taxon>
    </lineage>
</organism>
<dbReference type="PANTHER" id="PTHR13832">
    <property type="entry name" value="PROTEIN PHOSPHATASE 2C"/>
    <property type="match status" value="1"/>
</dbReference>
<dbReference type="GO" id="GO:0004722">
    <property type="term" value="F:protein serine/threonine phosphatase activity"/>
    <property type="evidence" value="ECO:0007669"/>
    <property type="project" value="InterPro"/>
</dbReference>
<name>A0A6B2L4X3_9EUKA</name>
<feature type="compositionally biased region" description="Low complexity" evidence="1">
    <location>
        <begin position="255"/>
        <end position="266"/>
    </location>
</feature>
<dbReference type="AlphaFoldDB" id="A0A6B2L4X3"/>
<accession>A0A6B2L4X3</accession>
<evidence type="ECO:0000259" key="2">
    <source>
        <dbReference type="PROSITE" id="PS51746"/>
    </source>
</evidence>
<dbReference type="SMART" id="SM00332">
    <property type="entry name" value="PP2Cc"/>
    <property type="match status" value="1"/>
</dbReference>
<feature type="compositionally biased region" description="Basic residues" evidence="1">
    <location>
        <begin position="369"/>
        <end position="380"/>
    </location>
</feature>
<feature type="compositionally biased region" description="Low complexity" evidence="1">
    <location>
        <begin position="320"/>
        <end position="344"/>
    </location>
</feature>
<dbReference type="InterPro" id="IPR001932">
    <property type="entry name" value="PPM-type_phosphatase-like_dom"/>
</dbReference>
<reference evidence="3" key="1">
    <citation type="journal article" date="2020" name="J. Eukaryot. Microbiol.">
        <title>De novo Sequencing, Assembly and Annotation of the Transcriptome for the Free-Living Testate Amoeba Arcella intermedia.</title>
        <authorList>
            <person name="Ribeiro G.M."/>
            <person name="Porfirio-Sousa A.L."/>
            <person name="Maurer-Alcala X.X."/>
            <person name="Katz L.A."/>
            <person name="Lahr D.J.G."/>
        </authorList>
    </citation>
    <scope>NUCLEOTIDE SEQUENCE</scope>
</reference>
<proteinExistence type="predicted"/>
<dbReference type="SMART" id="SM00331">
    <property type="entry name" value="PP2C_SIG"/>
    <property type="match status" value="1"/>
</dbReference>
<dbReference type="CDD" id="cd00143">
    <property type="entry name" value="PP2Cc"/>
    <property type="match status" value="1"/>
</dbReference>
<dbReference type="EMBL" id="GIBP01002958">
    <property type="protein sequence ID" value="NDV31927.1"/>
    <property type="molecule type" value="Transcribed_RNA"/>
</dbReference>